<dbReference type="PANTHER" id="PTHR21716">
    <property type="entry name" value="TRANSMEMBRANE PROTEIN"/>
    <property type="match status" value="1"/>
</dbReference>
<accession>A0A0F6SGS2</accession>
<gene>
    <name evidence="8" type="ORF">DB32_006338</name>
</gene>
<feature type="transmembrane region" description="Helical" evidence="7">
    <location>
        <begin position="279"/>
        <end position="306"/>
    </location>
</feature>
<feature type="transmembrane region" description="Helical" evidence="7">
    <location>
        <begin position="241"/>
        <end position="267"/>
    </location>
</feature>
<evidence type="ECO:0000313" key="9">
    <source>
        <dbReference type="Proteomes" id="UP000034883"/>
    </source>
</evidence>
<feature type="transmembrane region" description="Helical" evidence="7">
    <location>
        <begin position="25"/>
        <end position="44"/>
    </location>
</feature>
<dbReference type="EMBL" id="CP011125">
    <property type="protein sequence ID" value="AKF09189.1"/>
    <property type="molecule type" value="Genomic_DNA"/>
</dbReference>
<keyword evidence="4 7" id="KW-1133">Transmembrane helix</keyword>
<dbReference type="InterPro" id="IPR002549">
    <property type="entry name" value="AI-2E-like"/>
</dbReference>
<feature type="region of interest" description="Disordered" evidence="6">
    <location>
        <begin position="348"/>
        <end position="376"/>
    </location>
</feature>
<dbReference type="KEGG" id="samy:DB32_006338"/>
<evidence type="ECO:0000256" key="5">
    <source>
        <dbReference type="ARBA" id="ARBA00023136"/>
    </source>
</evidence>
<dbReference type="Pfam" id="PF01594">
    <property type="entry name" value="AI-2E_transport"/>
    <property type="match status" value="1"/>
</dbReference>
<feature type="compositionally biased region" description="Pro residues" evidence="6">
    <location>
        <begin position="354"/>
        <end position="372"/>
    </location>
</feature>
<sequence length="395" mass="42456">MKTVLVLAALVVVIAGLRVAGGFFLPFISALFLAVISVPVVRFLERRAHLPEALAILLTVLLDIGLVVGFGALLWTSFLGFVEALPAYQLALDDLAHSTVDLARSWHLPVDYALLEELRSAGAVMGVVGDLVHELTQIVSNALMVLLLLGFLLFETRGAREKLHLLLGRANPHIEKTAIAAYEVQRYLVVKTVLSVLTGVLTGCWMAVCGLDFPLLWGLLAFLLNYIPSLGPAISLVPPVLVALLTLGPGGAAAVAAGHLSIGFVIGNVLEPRLMGKTLGLSTLVVFASMFFFFWLWGPVGALFAAPLTMLLRSALEVNEDTRWIAVLLGSHEYVESKRREWGWKTLDERASGLPPPPPPAREGDVPPPAAPPVDEMLDTLQQVREPGVGKDAAE</sequence>
<dbReference type="GO" id="GO:0016020">
    <property type="term" value="C:membrane"/>
    <property type="evidence" value="ECO:0007669"/>
    <property type="project" value="UniProtKB-SubCell"/>
</dbReference>
<reference evidence="8 9" key="1">
    <citation type="submission" date="2015-03" db="EMBL/GenBank/DDBJ databases">
        <title>Genome assembly of Sandaracinus amylolyticus DSM 53668.</title>
        <authorList>
            <person name="Sharma G."/>
            <person name="Subramanian S."/>
        </authorList>
    </citation>
    <scope>NUCLEOTIDE SEQUENCE [LARGE SCALE GENOMIC DNA]</scope>
    <source>
        <strain evidence="8 9">DSM 53668</strain>
    </source>
</reference>
<feature type="transmembrane region" description="Helical" evidence="7">
    <location>
        <begin position="214"/>
        <end position="234"/>
    </location>
</feature>
<evidence type="ECO:0000256" key="3">
    <source>
        <dbReference type="ARBA" id="ARBA00022692"/>
    </source>
</evidence>
<dbReference type="Proteomes" id="UP000034883">
    <property type="component" value="Chromosome"/>
</dbReference>
<comment type="subcellular location">
    <subcellularLocation>
        <location evidence="1">Membrane</location>
        <topology evidence="1">Multi-pass membrane protein</topology>
    </subcellularLocation>
</comment>
<keyword evidence="9" id="KW-1185">Reference proteome</keyword>
<feature type="transmembrane region" description="Helical" evidence="7">
    <location>
        <begin position="188"/>
        <end position="208"/>
    </location>
</feature>
<evidence type="ECO:0000256" key="7">
    <source>
        <dbReference type="SAM" id="Phobius"/>
    </source>
</evidence>
<feature type="transmembrane region" description="Helical" evidence="7">
    <location>
        <begin position="56"/>
        <end position="78"/>
    </location>
</feature>
<evidence type="ECO:0000313" key="8">
    <source>
        <dbReference type="EMBL" id="AKF09189.1"/>
    </source>
</evidence>
<protein>
    <submittedName>
        <fullName evidence="8">Putative transport protein</fullName>
    </submittedName>
</protein>
<proteinExistence type="inferred from homology"/>
<name>A0A0F6SGS2_9BACT</name>
<dbReference type="GO" id="GO:0055085">
    <property type="term" value="P:transmembrane transport"/>
    <property type="evidence" value="ECO:0007669"/>
    <property type="project" value="TreeGrafter"/>
</dbReference>
<dbReference type="AlphaFoldDB" id="A0A0F6SGS2"/>
<organism evidence="8 9">
    <name type="scientific">Sandaracinus amylolyticus</name>
    <dbReference type="NCBI Taxonomy" id="927083"/>
    <lineage>
        <taxon>Bacteria</taxon>
        <taxon>Pseudomonadati</taxon>
        <taxon>Myxococcota</taxon>
        <taxon>Polyangia</taxon>
        <taxon>Polyangiales</taxon>
        <taxon>Sandaracinaceae</taxon>
        <taxon>Sandaracinus</taxon>
    </lineage>
</organism>
<keyword evidence="5 7" id="KW-0472">Membrane</keyword>
<evidence type="ECO:0000256" key="1">
    <source>
        <dbReference type="ARBA" id="ARBA00004141"/>
    </source>
</evidence>
<feature type="transmembrane region" description="Helical" evidence="7">
    <location>
        <begin position="135"/>
        <end position="154"/>
    </location>
</feature>
<keyword evidence="3 7" id="KW-0812">Transmembrane</keyword>
<dbReference type="PANTHER" id="PTHR21716:SF64">
    <property type="entry name" value="AI-2 TRANSPORT PROTEIN TQSA"/>
    <property type="match status" value="1"/>
</dbReference>
<evidence type="ECO:0000256" key="2">
    <source>
        <dbReference type="ARBA" id="ARBA00009773"/>
    </source>
</evidence>
<comment type="similarity">
    <text evidence="2">Belongs to the autoinducer-2 exporter (AI-2E) (TC 2.A.86) family.</text>
</comment>
<evidence type="ECO:0000256" key="6">
    <source>
        <dbReference type="SAM" id="MobiDB-lite"/>
    </source>
</evidence>
<evidence type="ECO:0000256" key="4">
    <source>
        <dbReference type="ARBA" id="ARBA00022989"/>
    </source>
</evidence>